<name>A0A1Y5Q4K0_9SPHN</name>
<dbReference type="Pfam" id="PF02803">
    <property type="entry name" value="Thiolase_C"/>
    <property type="match status" value="1"/>
</dbReference>
<dbReference type="GO" id="GO:0044281">
    <property type="term" value="P:small molecule metabolic process"/>
    <property type="evidence" value="ECO:0007669"/>
    <property type="project" value="UniProtKB-ARBA"/>
</dbReference>
<sequence>MEIDHMTLRRAAIVAPIRTAVGKFGGALSSMTAGELGAVILKALVERTQIDPARVDDVVFSQGYGNGEAPSIGHWSWLAAGLPIEVPGYQLDRRCGSGLQAVINAAMMVQTGMSDVVVAGGVESMSNVEHYSTDIRKGVRAGNLTLHDRLTRGRVMSQPVERFGVITGMIETAENLAKDYGISREAADAYAVRSHQRAAAAWAKGLFDDELVPVAVPQKKGDPVVFAHDEGYRADASMETLGKLRPLEGGVVTAGNASQQNDAAAACLVVAEDKLDELGLEPIAWYHSSAAAGCDPSRMGIGPVPAVERLFARSGLGWGDIDLVELNEAFAPQVLAVLKGWGWSDDDSRNAILNANGSGISLGHPIGATGGRILANLTRELVRRDGRYGLETMCIGGGQGIAAIFERAA</sequence>
<dbReference type="GO" id="GO:0003985">
    <property type="term" value="F:acetyl-CoA C-acetyltransferase activity"/>
    <property type="evidence" value="ECO:0007669"/>
    <property type="project" value="UniProtKB-EC"/>
</dbReference>
<protein>
    <submittedName>
        <fullName evidence="10">Acetyl-CoA acetyltransferase</fullName>
        <ecNumber evidence="10">2.3.1.9</ecNumber>
    </submittedName>
</protein>
<evidence type="ECO:0000259" key="9">
    <source>
        <dbReference type="Pfam" id="PF02803"/>
    </source>
</evidence>
<dbReference type="EMBL" id="LT598653">
    <property type="protein sequence ID" value="SBV34697.1"/>
    <property type="molecule type" value="Genomic_DNA"/>
</dbReference>
<evidence type="ECO:0000256" key="7">
    <source>
        <dbReference type="RuleBase" id="RU003557"/>
    </source>
</evidence>
<dbReference type="GO" id="GO:0042619">
    <property type="term" value="P:poly-hydroxybutyrate biosynthetic process"/>
    <property type="evidence" value="ECO:0007669"/>
    <property type="project" value="UniProtKB-KW"/>
</dbReference>
<evidence type="ECO:0000256" key="4">
    <source>
        <dbReference type="ARBA" id="ARBA00023315"/>
    </source>
</evidence>
<dbReference type="InterPro" id="IPR002155">
    <property type="entry name" value="Thiolase"/>
</dbReference>
<proteinExistence type="inferred from homology"/>
<feature type="active site" description="Proton acceptor" evidence="6">
    <location>
        <position position="394"/>
    </location>
</feature>
<keyword evidence="4 7" id="KW-0012">Acyltransferase</keyword>
<dbReference type="EC" id="2.3.1.9" evidence="10"/>
<feature type="active site" description="Acyl-thioester intermediate" evidence="6">
    <location>
        <position position="95"/>
    </location>
</feature>
<accession>A0A1Y5Q4K0</accession>
<dbReference type="InterPro" id="IPR016039">
    <property type="entry name" value="Thiolase-like"/>
</dbReference>
<dbReference type="FunFam" id="3.40.47.10:FF:000010">
    <property type="entry name" value="Acetyl-CoA acetyltransferase (Thiolase)"/>
    <property type="match status" value="1"/>
</dbReference>
<dbReference type="PIRSF" id="PIRSF000429">
    <property type="entry name" value="Ac-CoA_Ac_transf"/>
    <property type="match status" value="1"/>
</dbReference>
<feature type="active site" description="Proton acceptor" evidence="6">
    <location>
        <position position="364"/>
    </location>
</feature>
<evidence type="ECO:0000256" key="3">
    <source>
        <dbReference type="ARBA" id="ARBA00022752"/>
    </source>
</evidence>
<evidence type="ECO:0000313" key="10">
    <source>
        <dbReference type="EMBL" id="SBV34697.1"/>
    </source>
</evidence>
<dbReference type="PANTHER" id="PTHR18919">
    <property type="entry name" value="ACETYL-COA C-ACYLTRANSFERASE"/>
    <property type="match status" value="1"/>
</dbReference>
<reference evidence="10" key="1">
    <citation type="submission" date="2016-03" db="EMBL/GenBank/DDBJ databases">
        <authorList>
            <person name="Ploux O."/>
        </authorList>
    </citation>
    <scope>NUCLEOTIDE SEQUENCE</scope>
    <source>
        <strain evidence="10">UC10</strain>
    </source>
</reference>
<dbReference type="CDD" id="cd00751">
    <property type="entry name" value="thiolase"/>
    <property type="match status" value="1"/>
</dbReference>
<dbReference type="SUPFAM" id="SSF53901">
    <property type="entry name" value="Thiolase-like"/>
    <property type="match status" value="2"/>
</dbReference>
<evidence type="ECO:0000256" key="5">
    <source>
        <dbReference type="ARBA" id="ARBA00037924"/>
    </source>
</evidence>
<dbReference type="KEGG" id="sphu:SPPYR_3582"/>
<dbReference type="AlphaFoldDB" id="A0A1Y5Q4K0"/>
<dbReference type="InterPro" id="IPR020617">
    <property type="entry name" value="Thiolase_C"/>
</dbReference>
<organism evidence="10">
    <name type="scientific">uncultured Sphingopyxis sp</name>
    <dbReference type="NCBI Taxonomy" id="310581"/>
    <lineage>
        <taxon>Bacteria</taxon>
        <taxon>Pseudomonadati</taxon>
        <taxon>Pseudomonadota</taxon>
        <taxon>Alphaproteobacteria</taxon>
        <taxon>Sphingomonadales</taxon>
        <taxon>Sphingomonadaceae</taxon>
        <taxon>Sphingopyxis</taxon>
        <taxon>environmental samples</taxon>
    </lineage>
</organism>
<keyword evidence="3" id="KW-0583">PHB biosynthesis</keyword>
<feature type="domain" description="Thiolase N-terminal" evidence="8">
    <location>
        <begin position="12"/>
        <end position="273"/>
    </location>
</feature>
<evidence type="ECO:0000256" key="6">
    <source>
        <dbReference type="PIRSR" id="PIRSR000429-1"/>
    </source>
</evidence>
<dbReference type="Pfam" id="PF00108">
    <property type="entry name" value="Thiolase_N"/>
    <property type="match status" value="1"/>
</dbReference>
<dbReference type="Gene3D" id="3.40.47.10">
    <property type="match status" value="2"/>
</dbReference>
<dbReference type="NCBIfam" id="NF004853">
    <property type="entry name" value="PRK06205.1"/>
    <property type="match status" value="1"/>
</dbReference>
<keyword evidence="2 7" id="KW-0808">Transferase</keyword>
<gene>
    <name evidence="10" type="primary">phaA</name>
    <name evidence="10" type="ORF">SPPYR_3582</name>
</gene>
<evidence type="ECO:0000256" key="2">
    <source>
        <dbReference type="ARBA" id="ARBA00022679"/>
    </source>
</evidence>
<dbReference type="PANTHER" id="PTHR18919:SF107">
    <property type="entry name" value="ACETYL-COA ACETYLTRANSFERASE, CYTOSOLIC"/>
    <property type="match status" value="1"/>
</dbReference>
<dbReference type="NCBIfam" id="TIGR01930">
    <property type="entry name" value="AcCoA-C-Actrans"/>
    <property type="match status" value="1"/>
</dbReference>
<feature type="domain" description="Thiolase C-terminal" evidence="9">
    <location>
        <begin position="281"/>
        <end position="407"/>
    </location>
</feature>
<comment type="pathway">
    <text evidence="5">Metabolic intermediate biosynthesis; (R)-mevalonate biosynthesis; (R)-mevalonate from acetyl-CoA: step 1/3.</text>
</comment>
<evidence type="ECO:0000259" key="8">
    <source>
        <dbReference type="Pfam" id="PF00108"/>
    </source>
</evidence>
<comment type="similarity">
    <text evidence="1 7">Belongs to the thiolase-like superfamily. Thiolase family.</text>
</comment>
<evidence type="ECO:0000256" key="1">
    <source>
        <dbReference type="ARBA" id="ARBA00010982"/>
    </source>
</evidence>
<dbReference type="InterPro" id="IPR020616">
    <property type="entry name" value="Thiolase_N"/>
</dbReference>